<evidence type="ECO:0000259" key="12">
    <source>
        <dbReference type="Pfam" id="PF08245"/>
    </source>
</evidence>
<evidence type="ECO:0000313" key="13">
    <source>
        <dbReference type="EMBL" id="ENO19206.1"/>
    </source>
</evidence>
<dbReference type="GO" id="GO:0004326">
    <property type="term" value="F:tetrahydrofolylpolyglutamate synthase activity"/>
    <property type="evidence" value="ECO:0007669"/>
    <property type="project" value="InterPro"/>
</dbReference>
<dbReference type="GO" id="GO:0071555">
    <property type="term" value="P:cell wall organization"/>
    <property type="evidence" value="ECO:0007669"/>
    <property type="project" value="UniProtKB-KW"/>
</dbReference>
<dbReference type="GO" id="GO:0008764">
    <property type="term" value="F:UDP-N-acetylmuramoylalanine-D-glutamate ligase activity"/>
    <property type="evidence" value="ECO:0007669"/>
    <property type="project" value="UniProtKB-UniRule"/>
</dbReference>
<dbReference type="EMBL" id="AQHZ01000001">
    <property type="protein sequence ID" value="ENO19206.1"/>
    <property type="molecule type" value="Genomic_DNA"/>
</dbReference>
<evidence type="ECO:0000256" key="9">
    <source>
        <dbReference type="HAMAP-Rule" id="MF_00639"/>
    </source>
</evidence>
<dbReference type="InterPro" id="IPR004101">
    <property type="entry name" value="Mur_ligase_C"/>
</dbReference>
<dbReference type="NCBIfam" id="TIGR01087">
    <property type="entry name" value="murD"/>
    <property type="match status" value="1"/>
</dbReference>
<dbReference type="GO" id="GO:0005737">
    <property type="term" value="C:cytoplasm"/>
    <property type="evidence" value="ECO:0007669"/>
    <property type="project" value="UniProtKB-SubCell"/>
</dbReference>
<evidence type="ECO:0000256" key="4">
    <source>
        <dbReference type="ARBA" id="ARBA00022598"/>
    </source>
</evidence>
<dbReference type="InterPro" id="IPR018109">
    <property type="entry name" value="Folylpolyglutamate_synth_CS"/>
</dbReference>
<dbReference type="AlphaFoldDB" id="N6X6B9"/>
<dbReference type="Gene3D" id="3.40.50.720">
    <property type="entry name" value="NAD(P)-binding Rossmann-like Domain"/>
    <property type="match status" value="1"/>
</dbReference>
<evidence type="ECO:0000256" key="1">
    <source>
        <dbReference type="ARBA" id="ARBA00004496"/>
    </source>
</evidence>
<keyword evidence="9 10" id="KW-0573">Peptidoglycan synthesis</keyword>
<comment type="catalytic activity">
    <reaction evidence="9 10">
        <text>UDP-N-acetyl-alpha-D-muramoyl-L-alanine + D-glutamate + ATP = UDP-N-acetyl-alpha-D-muramoyl-L-alanyl-D-glutamate + ADP + phosphate + H(+)</text>
        <dbReference type="Rhea" id="RHEA:16429"/>
        <dbReference type="ChEBI" id="CHEBI:15378"/>
        <dbReference type="ChEBI" id="CHEBI:29986"/>
        <dbReference type="ChEBI" id="CHEBI:30616"/>
        <dbReference type="ChEBI" id="CHEBI:43474"/>
        <dbReference type="ChEBI" id="CHEBI:83898"/>
        <dbReference type="ChEBI" id="CHEBI:83900"/>
        <dbReference type="ChEBI" id="CHEBI:456216"/>
        <dbReference type="EC" id="6.3.2.9"/>
    </reaction>
</comment>
<keyword evidence="5 9" id="KW-0132">Cell division</keyword>
<dbReference type="eggNOG" id="COG0771">
    <property type="taxonomic scope" value="Bacteria"/>
</dbReference>
<dbReference type="InterPro" id="IPR036615">
    <property type="entry name" value="Mur_ligase_C_dom_sf"/>
</dbReference>
<dbReference type="InterPro" id="IPR005762">
    <property type="entry name" value="MurD"/>
</dbReference>
<dbReference type="GO" id="GO:0051301">
    <property type="term" value="P:cell division"/>
    <property type="evidence" value="ECO:0007669"/>
    <property type="project" value="UniProtKB-KW"/>
</dbReference>
<evidence type="ECO:0000256" key="10">
    <source>
        <dbReference type="RuleBase" id="RU003664"/>
    </source>
</evidence>
<evidence type="ECO:0000256" key="5">
    <source>
        <dbReference type="ARBA" id="ARBA00022618"/>
    </source>
</evidence>
<protein>
    <recommendedName>
        <fullName evidence="9 10">UDP-N-acetylmuramoylalanine--D-glutamate ligase</fullName>
        <ecNumber evidence="9 10">6.3.2.9</ecNumber>
    </recommendedName>
    <alternativeName>
        <fullName evidence="9">D-glutamic acid-adding enzyme</fullName>
    </alternativeName>
    <alternativeName>
        <fullName evidence="9">UDP-N-acetylmuramoyl-L-alanyl-D-glutamate synthetase</fullName>
    </alternativeName>
</protein>
<comment type="similarity">
    <text evidence="9">Belongs to the MurCDEF family.</text>
</comment>
<sequence length="486" mass="50998">MGVEAMSGRVVVIGWGTSGRGAARALLARGREVLVFDQNPPKHSFEGLESIEVTVVEDARELAQEAILAGPEVIVVSPGIPAHAPIFAAAKAVGIPVWGEVELAWRLQEGGPHAGRPWLVVTGTNGKTTTLGMLGSILRANGENAMEVGNVGTPITEAIDSDAEVFAVEMSSFQLHTTLSVSPEASVCLNVDADHVDWHGSVEAYAADKARVYERTRIACVYPASDRVVEAMVENADVVEGARAIGVTLGTPYLSQVGIVEGSIVDRAFLEERKTHAIHLADLADLEGAYGPHPGAAVINDALAAAALARAHGVSPEAVSAGLREYRPLAHRRAIVAQAAELTWIDDSKATNAHAARACLAGIPAGRAVWIVGGDTKGQDLTGLVAEVAPLLRGAIVIGEEREPLLRAFAQGAPAVPLVEVDGHEDWMFSVVNEAVALSLPGDTVVFAPACASWDQFENYVQRGEIFVEAVKRLAAQWGSTDGSSA</sequence>
<dbReference type="Proteomes" id="UP000013015">
    <property type="component" value="Unassembled WGS sequence"/>
</dbReference>
<keyword evidence="6 9" id="KW-0547">Nucleotide-binding</keyword>
<dbReference type="GO" id="GO:0008360">
    <property type="term" value="P:regulation of cell shape"/>
    <property type="evidence" value="ECO:0007669"/>
    <property type="project" value="UniProtKB-KW"/>
</dbReference>
<proteinExistence type="inferred from homology"/>
<comment type="caution">
    <text evidence="13">The sequence shown here is derived from an EMBL/GenBank/DDBJ whole genome shotgun (WGS) entry which is preliminary data.</text>
</comment>
<accession>N6X6B9</accession>
<name>N6X6B9_9ACTO</name>
<dbReference type="Pfam" id="PF21799">
    <property type="entry name" value="MurD-like_N"/>
    <property type="match status" value="1"/>
</dbReference>
<gene>
    <name evidence="9 13" type="primary">murD</name>
    <name evidence="13" type="ORF">HMPREF9004_0125</name>
</gene>
<comment type="function">
    <text evidence="9 10">Cell wall formation. Catalyzes the addition of glutamate to the nucleotide precursor UDP-N-acetylmuramoyl-L-alanine (UMA).</text>
</comment>
<dbReference type="Gene3D" id="3.90.190.20">
    <property type="entry name" value="Mur ligase, C-terminal domain"/>
    <property type="match status" value="1"/>
</dbReference>
<comment type="subcellular location">
    <subcellularLocation>
        <location evidence="1 9 10">Cytoplasm</location>
    </subcellularLocation>
</comment>
<dbReference type="Pfam" id="PF08245">
    <property type="entry name" value="Mur_ligase_M"/>
    <property type="match status" value="1"/>
</dbReference>
<reference evidence="13 14" key="1">
    <citation type="submission" date="2013-03" db="EMBL/GenBank/DDBJ databases">
        <title>Reference genome for the Human Microbiome Project.</title>
        <authorList>
            <person name="Aqrawi P."/>
            <person name="Ayvaz T."/>
            <person name="Bess C."/>
            <person name="Blankenburg K."/>
            <person name="Coyle M."/>
            <person name="Deng J."/>
            <person name="Forbes L."/>
            <person name="Fowler G."/>
            <person name="Francisco L."/>
            <person name="Fu Q."/>
            <person name="Gibbs R."/>
            <person name="Gross S."/>
            <person name="Gubbala S."/>
            <person name="Hale W."/>
            <person name="Hemphill L."/>
            <person name="Highlander S."/>
            <person name="Hirani K."/>
            <person name="Jackson L."/>
            <person name="Jakkamsetti A."/>
            <person name="Javaid M."/>
            <person name="Jayaseelan J.C."/>
            <person name="Jiang H."/>
            <person name="Joshi V."/>
            <person name="Korchina V."/>
            <person name="Kovar C."/>
            <person name="Lara F."/>
            <person name="Lee S."/>
            <person name="Liu Y."/>
            <person name="Mata R."/>
            <person name="Mathew T."/>
            <person name="Munidasa M."/>
            <person name="Muzny D."/>
            <person name="Nazareth L."/>
            <person name="Ngo R."/>
            <person name="Nguyen L."/>
            <person name="Nguyen N."/>
            <person name="Okwuonu G."/>
            <person name="Ongeri F."/>
            <person name="Palculict T."/>
            <person name="Patil S."/>
            <person name="Petrosino J."/>
            <person name="Pham C."/>
            <person name="Pham P."/>
            <person name="Pu L.-L."/>
            <person name="Qin X."/>
            <person name="Qu J."/>
            <person name="Reid J."/>
            <person name="Ross M."/>
            <person name="Ruth R."/>
            <person name="Saada N."/>
            <person name="San Lucas F."/>
            <person name="Santibanez J."/>
            <person name="Shang Y."/>
            <person name="Simmons D."/>
            <person name="Song X.-Z."/>
            <person name="Tang L.-Y."/>
            <person name="Thornton R."/>
            <person name="Warren J."/>
            <person name="Weissenberger G."/>
            <person name="Wilczek-Boney K."/>
            <person name="Worley K."/>
            <person name="Youmans B."/>
            <person name="Zhang J."/>
            <person name="Zhang L."/>
            <person name="Zhao Z."/>
            <person name="Zhou C."/>
            <person name="Zhu D."/>
            <person name="Zhu Y."/>
        </authorList>
    </citation>
    <scope>NUCLEOTIDE SEQUENCE [LARGE SCALE GENOMIC DNA]</scope>
    <source>
        <strain evidence="13 14">F0333</strain>
    </source>
</reference>
<dbReference type="HAMAP" id="MF_00639">
    <property type="entry name" value="MurD"/>
    <property type="match status" value="1"/>
</dbReference>
<dbReference type="PANTHER" id="PTHR43692:SF1">
    <property type="entry name" value="UDP-N-ACETYLMURAMOYLALANINE--D-GLUTAMATE LIGASE"/>
    <property type="match status" value="1"/>
</dbReference>
<dbReference type="Gene3D" id="3.40.1190.10">
    <property type="entry name" value="Mur-like, catalytic domain"/>
    <property type="match status" value="1"/>
</dbReference>
<dbReference type="SUPFAM" id="SSF53623">
    <property type="entry name" value="MurD-like peptide ligases, catalytic domain"/>
    <property type="match status" value="1"/>
</dbReference>
<feature type="binding site" evidence="9">
    <location>
        <begin position="123"/>
        <end position="129"/>
    </location>
    <ligand>
        <name>ATP</name>
        <dbReference type="ChEBI" id="CHEBI:30616"/>
    </ligand>
</feature>
<dbReference type="EC" id="6.3.2.9" evidence="9 10"/>
<dbReference type="GO" id="GO:0005524">
    <property type="term" value="F:ATP binding"/>
    <property type="evidence" value="ECO:0007669"/>
    <property type="project" value="UniProtKB-UniRule"/>
</dbReference>
<dbReference type="RefSeq" id="WP_005961670.1">
    <property type="nucleotide sequence ID" value="NZ_CP040505.1"/>
</dbReference>
<dbReference type="Pfam" id="PF02875">
    <property type="entry name" value="Mur_ligase_C"/>
    <property type="match status" value="1"/>
</dbReference>
<dbReference type="SUPFAM" id="SSF53244">
    <property type="entry name" value="MurD-like peptide ligases, peptide-binding domain"/>
    <property type="match status" value="1"/>
</dbReference>
<keyword evidence="14" id="KW-1185">Reference proteome</keyword>
<evidence type="ECO:0000259" key="11">
    <source>
        <dbReference type="Pfam" id="PF02875"/>
    </source>
</evidence>
<evidence type="ECO:0000256" key="6">
    <source>
        <dbReference type="ARBA" id="ARBA00022741"/>
    </source>
</evidence>
<keyword evidence="9 10" id="KW-0961">Cell wall biogenesis/degradation</keyword>
<feature type="domain" description="Mur ligase central" evidence="12">
    <location>
        <begin position="121"/>
        <end position="236"/>
    </location>
</feature>
<dbReference type="PANTHER" id="PTHR43692">
    <property type="entry name" value="UDP-N-ACETYLMURAMOYLALANINE--D-GLUTAMATE LIGASE"/>
    <property type="match status" value="1"/>
</dbReference>
<comment type="pathway">
    <text evidence="2 9 10">Cell wall biogenesis; peptidoglycan biosynthesis.</text>
</comment>
<dbReference type="PROSITE" id="PS01011">
    <property type="entry name" value="FOLYLPOLYGLU_SYNT_1"/>
    <property type="match status" value="1"/>
</dbReference>
<evidence type="ECO:0000256" key="3">
    <source>
        <dbReference type="ARBA" id="ARBA00022490"/>
    </source>
</evidence>
<keyword evidence="3 9" id="KW-0963">Cytoplasm</keyword>
<evidence type="ECO:0000256" key="8">
    <source>
        <dbReference type="ARBA" id="ARBA00023306"/>
    </source>
</evidence>
<dbReference type="SUPFAM" id="SSF51984">
    <property type="entry name" value="MurCD N-terminal domain"/>
    <property type="match status" value="1"/>
</dbReference>
<keyword evidence="9 10" id="KW-0133">Cell shape</keyword>
<keyword evidence="8 9" id="KW-0131">Cell cycle</keyword>
<dbReference type="PATRIC" id="fig|888050.3.peg.124"/>
<dbReference type="GO" id="GO:0009252">
    <property type="term" value="P:peptidoglycan biosynthetic process"/>
    <property type="evidence" value="ECO:0007669"/>
    <property type="project" value="UniProtKB-UniRule"/>
</dbReference>
<feature type="domain" description="Mur ligase C-terminal" evidence="11">
    <location>
        <begin position="331"/>
        <end position="451"/>
    </location>
</feature>
<evidence type="ECO:0000313" key="14">
    <source>
        <dbReference type="Proteomes" id="UP000013015"/>
    </source>
</evidence>
<dbReference type="InterPro" id="IPR036565">
    <property type="entry name" value="Mur-like_cat_sf"/>
</dbReference>
<evidence type="ECO:0000256" key="2">
    <source>
        <dbReference type="ARBA" id="ARBA00004752"/>
    </source>
</evidence>
<dbReference type="STRING" id="888050.HMPREF9004_0125"/>
<organism evidence="13 14">
    <name type="scientific">Schaalia cardiffensis F0333</name>
    <dbReference type="NCBI Taxonomy" id="888050"/>
    <lineage>
        <taxon>Bacteria</taxon>
        <taxon>Bacillati</taxon>
        <taxon>Actinomycetota</taxon>
        <taxon>Actinomycetes</taxon>
        <taxon>Actinomycetales</taxon>
        <taxon>Actinomycetaceae</taxon>
        <taxon>Schaalia</taxon>
    </lineage>
</organism>
<dbReference type="UniPathway" id="UPA00219"/>
<evidence type="ECO:0000256" key="7">
    <source>
        <dbReference type="ARBA" id="ARBA00022840"/>
    </source>
</evidence>
<dbReference type="HOGENOM" id="CLU_032540_0_0_11"/>
<keyword evidence="7 9" id="KW-0067">ATP-binding</keyword>
<keyword evidence="4 9" id="KW-0436">Ligase</keyword>
<dbReference type="InterPro" id="IPR013221">
    <property type="entry name" value="Mur_ligase_cen"/>
</dbReference>